<keyword evidence="11" id="KW-1185">Reference proteome</keyword>
<dbReference type="RefSeq" id="WP_252759982.1">
    <property type="nucleotide sequence ID" value="NZ_JAMXLY010000004.1"/>
</dbReference>
<dbReference type="GO" id="GO:0032267">
    <property type="term" value="F:tRNA(Ile)-lysidine synthase activity"/>
    <property type="evidence" value="ECO:0007669"/>
    <property type="project" value="UniProtKB-EC"/>
</dbReference>
<dbReference type="NCBIfam" id="TIGR02433">
    <property type="entry name" value="lysidine_TilS_C"/>
    <property type="match status" value="1"/>
</dbReference>
<evidence type="ECO:0000313" key="10">
    <source>
        <dbReference type="EMBL" id="MCO6024620.1"/>
    </source>
</evidence>
<proteinExistence type="inferred from homology"/>
<comment type="catalytic activity">
    <reaction evidence="7 8">
        <text>cytidine(34) in tRNA(Ile2) + L-lysine + ATP = lysidine(34) in tRNA(Ile2) + AMP + diphosphate + H(+)</text>
        <dbReference type="Rhea" id="RHEA:43744"/>
        <dbReference type="Rhea" id="RHEA-COMP:10625"/>
        <dbReference type="Rhea" id="RHEA-COMP:10670"/>
        <dbReference type="ChEBI" id="CHEBI:15378"/>
        <dbReference type="ChEBI" id="CHEBI:30616"/>
        <dbReference type="ChEBI" id="CHEBI:32551"/>
        <dbReference type="ChEBI" id="CHEBI:33019"/>
        <dbReference type="ChEBI" id="CHEBI:82748"/>
        <dbReference type="ChEBI" id="CHEBI:83665"/>
        <dbReference type="ChEBI" id="CHEBI:456215"/>
        <dbReference type="EC" id="6.3.4.19"/>
    </reaction>
</comment>
<dbReference type="EC" id="6.3.4.19" evidence="8"/>
<dbReference type="SUPFAM" id="SSF52402">
    <property type="entry name" value="Adenine nucleotide alpha hydrolases-like"/>
    <property type="match status" value="1"/>
</dbReference>
<evidence type="ECO:0000256" key="2">
    <source>
        <dbReference type="ARBA" id="ARBA00022490"/>
    </source>
</evidence>
<evidence type="ECO:0000259" key="9">
    <source>
        <dbReference type="SMART" id="SM00977"/>
    </source>
</evidence>
<dbReference type="Pfam" id="PF01171">
    <property type="entry name" value="ATP_bind_3"/>
    <property type="match status" value="1"/>
</dbReference>
<protein>
    <recommendedName>
        <fullName evidence="8">tRNA(Ile)-lysidine synthase</fullName>
        <ecNumber evidence="8">6.3.4.19</ecNumber>
    </recommendedName>
    <alternativeName>
        <fullName evidence="8">tRNA(Ile)-2-lysyl-cytidine synthase</fullName>
    </alternativeName>
    <alternativeName>
        <fullName evidence="8">tRNA(Ile)-lysidine synthetase</fullName>
    </alternativeName>
</protein>
<evidence type="ECO:0000256" key="4">
    <source>
        <dbReference type="ARBA" id="ARBA00022694"/>
    </source>
</evidence>
<dbReference type="SMART" id="SM00977">
    <property type="entry name" value="TilS_C"/>
    <property type="match status" value="1"/>
</dbReference>
<evidence type="ECO:0000256" key="7">
    <source>
        <dbReference type="ARBA" id="ARBA00048539"/>
    </source>
</evidence>
<dbReference type="PANTHER" id="PTHR43033:SF1">
    <property type="entry name" value="TRNA(ILE)-LYSIDINE SYNTHASE-RELATED"/>
    <property type="match status" value="1"/>
</dbReference>
<evidence type="ECO:0000256" key="6">
    <source>
        <dbReference type="ARBA" id="ARBA00022840"/>
    </source>
</evidence>
<comment type="similarity">
    <text evidence="8">Belongs to the tRNA(Ile)-lysidine synthase family.</text>
</comment>
<comment type="caution">
    <text evidence="10">The sequence shown here is derived from an EMBL/GenBank/DDBJ whole genome shotgun (WGS) entry which is preliminary data.</text>
</comment>
<dbReference type="Proteomes" id="UP001204015">
    <property type="component" value="Unassembled WGS sequence"/>
</dbReference>
<dbReference type="SUPFAM" id="SSF56037">
    <property type="entry name" value="PheT/TilS domain"/>
    <property type="match status" value="1"/>
</dbReference>
<dbReference type="InterPro" id="IPR012795">
    <property type="entry name" value="tRNA_Ile_lys_synt_N"/>
</dbReference>
<evidence type="ECO:0000256" key="5">
    <source>
        <dbReference type="ARBA" id="ARBA00022741"/>
    </source>
</evidence>
<comment type="domain">
    <text evidence="8">The N-terminal region contains the highly conserved SGGXDS motif, predicted to be a P-loop motif involved in ATP binding.</text>
</comment>
<accession>A0ABT1BV92</accession>
<dbReference type="NCBIfam" id="TIGR02432">
    <property type="entry name" value="lysidine_TilS_N"/>
    <property type="match status" value="1"/>
</dbReference>
<dbReference type="InterPro" id="IPR012796">
    <property type="entry name" value="Lysidine-tRNA-synth_C"/>
</dbReference>
<dbReference type="EMBL" id="JAMXLY010000004">
    <property type="protein sequence ID" value="MCO6024620.1"/>
    <property type="molecule type" value="Genomic_DNA"/>
</dbReference>
<gene>
    <name evidence="8 10" type="primary">tilS</name>
    <name evidence="10" type="ORF">NG821_01980</name>
</gene>
<name>A0ABT1BV92_9BACT</name>
<dbReference type="InterPro" id="IPR012094">
    <property type="entry name" value="tRNA_Ile_lys_synt"/>
</dbReference>
<keyword evidence="5 8" id="KW-0547">Nucleotide-binding</keyword>
<feature type="binding site" evidence="8">
    <location>
        <begin position="32"/>
        <end position="37"/>
    </location>
    <ligand>
        <name>ATP</name>
        <dbReference type="ChEBI" id="CHEBI:30616"/>
    </ligand>
</feature>
<organism evidence="10 11">
    <name type="scientific">Segatella cerevisiae</name>
    <dbReference type="NCBI Taxonomy" id="2053716"/>
    <lineage>
        <taxon>Bacteria</taxon>
        <taxon>Pseudomonadati</taxon>
        <taxon>Bacteroidota</taxon>
        <taxon>Bacteroidia</taxon>
        <taxon>Bacteroidales</taxon>
        <taxon>Prevotellaceae</taxon>
        <taxon>Segatella</taxon>
    </lineage>
</organism>
<sequence length="463" mass="52456">MQNFKAFENRVEHFIEVRHLMDRKDRYLVALSGGPDSVSLLRVLQNLNYQIEAVHCNFHLRGEESDRDEKFCSDLCDRLGIPLHLVHFDTRSYAELHQVSIEMAARDLRYRYFEKLRQSLGAEGICVAHHEDDSVETVFMNLVRGTGIKGLEGILPLQGRIIRPLLCVSRSDIEDYLHQLNQNDVIDSTNLIDDVTRNKIRLDVIPLLEKINPAVKTNVTKTARYVGMAVHALEHYINNYISMKSGITLYLPQEAGDSTVKETGASVTVQSIRAFPSPELLLFTIINLYGFSGSQAEEIYESLDKSGKVWQSKTHELLIDRGKILIQPVCEHGVKKMQIPETGTYVFADDLKLQVKYAQTVVISKEEGTATLDAGKVKFPLTLRYCQEGDRFVPFGMHGTKLVSDFLTDLKCNLFQKRRQLVLADTTGNVVWLVGKRTDNRFCIDAHTDKTLILKILDSSAGI</sequence>
<keyword evidence="6 8" id="KW-0067">ATP-binding</keyword>
<keyword evidence="2 8" id="KW-0963">Cytoplasm</keyword>
<evidence type="ECO:0000256" key="3">
    <source>
        <dbReference type="ARBA" id="ARBA00022598"/>
    </source>
</evidence>
<dbReference type="CDD" id="cd01992">
    <property type="entry name" value="TilS_N"/>
    <property type="match status" value="1"/>
</dbReference>
<comment type="subcellular location">
    <subcellularLocation>
        <location evidence="1 8">Cytoplasm</location>
    </subcellularLocation>
</comment>
<keyword evidence="4 8" id="KW-0819">tRNA processing</keyword>
<feature type="domain" description="Lysidine-tRNA(Ile) synthetase C-terminal" evidence="9">
    <location>
        <begin position="381"/>
        <end position="454"/>
    </location>
</feature>
<evidence type="ECO:0000313" key="11">
    <source>
        <dbReference type="Proteomes" id="UP001204015"/>
    </source>
</evidence>
<dbReference type="Gene3D" id="3.40.50.620">
    <property type="entry name" value="HUPs"/>
    <property type="match status" value="1"/>
</dbReference>
<evidence type="ECO:0000256" key="8">
    <source>
        <dbReference type="HAMAP-Rule" id="MF_01161"/>
    </source>
</evidence>
<comment type="function">
    <text evidence="8">Ligates lysine onto the cytidine present at position 34 of the AUA codon-specific tRNA(Ile) that contains the anticodon CAU, in an ATP-dependent manner. Cytidine is converted to lysidine, thus changing the amino acid specificity of the tRNA from methionine to isoleucine.</text>
</comment>
<reference evidence="10 11" key="1">
    <citation type="submission" date="2022-06" db="EMBL/GenBank/DDBJ databases">
        <title>A taxonomic note on the genus Prevotella: Description of four novel genera and emended description of the genera Hallella and Xylanibacter.</title>
        <authorList>
            <person name="Hitch T.C.A."/>
        </authorList>
    </citation>
    <scope>NUCLEOTIDE SEQUENCE [LARGE SCALE GENOMIC DNA]</scope>
    <source>
        <strain evidence="10 11">DSM 100619</strain>
    </source>
</reference>
<dbReference type="PANTHER" id="PTHR43033">
    <property type="entry name" value="TRNA(ILE)-LYSIDINE SYNTHASE-RELATED"/>
    <property type="match status" value="1"/>
</dbReference>
<keyword evidence="3 8" id="KW-0436">Ligase</keyword>
<evidence type="ECO:0000256" key="1">
    <source>
        <dbReference type="ARBA" id="ARBA00004496"/>
    </source>
</evidence>
<dbReference type="InterPro" id="IPR014729">
    <property type="entry name" value="Rossmann-like_a/b/a_fold"/>
</dbReference>
<dbReference type="InterPro" id="IPR011063">
    <property type="entry name" value="TilS/TtcA_N"/>
</dbReference>
<dbReference type="HAMAP" id="MF_01161">
    <property type="entry name" value="tRNA_Ile_lys_synt"/>
    <property type="match status" value="1"/>
</dbReference>